<dbReference type="InterPro" id="IPR008183">
    <property type="entry name" value="Aldose_1/G6P_1-epimerase"/>
</dbReference>
<evidence type="ECO:0000256" key="4">
    <source>
        <dbReference type="ARBA" id="ARBA00023235"/>
    </source>
</evidence>
<comment type="similarity">
    <text evidence="2">Belongs to the glucose-6-phosphate 1-epimerase family.</text>
</comment>
<comment type="catalytic activity">
    <reaction evidence="1">
        <text>alpha-D-glucose 6-phosphate = beta-D-glucose 6-phosphate</text>
        <dbReference type="Rhea" id="RHEA:16249"/>
        <dbReference type="ChEBI" id="CHEBI:58225"/>
        <dbReference type="ChEBI" id="CHEBI:58247"/>
        <dbReference type="EC" id="5.1.3.15"/>
    </reaction>
</comment>
<dbReference type="EC" id="5.1.3.15" evidence="3"/>
<dbReference type="HOGENOM" id="CLU_1052562_0_0_6"/>
<organism evidence="6 7">
    <name type="scientific">Congregibacter litoralis KT71</name>
    <dbReference type="NCBI Taxonomy" id="314285"/>
    <lineage>
        <taxon>Bacteria</taxon>
        <taxon>Pseudomonadati</taxon>
        <taxon>Pseudomonadota</taxon>
        <taxon>Gammaproteobacteria</taxon>
        <taxon>Cellvibrionales</taxon>
        <taxon>Halieaceae</taxon>
        <taxon>Congregibacter</taxon>
    </lineage>
</organism>
<dbReference type="STRING" id="314285.KT71_11014"/>
<accession>A4AAV4</accession>
<evidence type="ECO:0000313" key="6">
    <source>
        <dbReference type="EMBL" id="EAQ96826.1"/>
    </source>
</evidence>
<evidence type="ECO:0000256" key="5">
    <source>
        <dbReference type="SAM" id="MobiDB-lite"/>
    </source>
</evidence>
<dbReference type="OrthoDB" id="9790727at2"/>
<keyword evidence="4" id="KW-0413">Isomerase</keyword>
<dbReference type="GO" id="GO:0030246">
    <property type="term" value="F:carbohydrate binding"/>
    <property type="evidence" value="ECO:0007669"/>
    <property type="project" value="InterPro"/>
</dbReference>
<dbReference type="PANTHER" id="PTHR11122:SF13">
    <property type="entry name" value="GLUCOSE-6-PHOSPHATE 1-EPIMERASE"/>
    <property type="match status" value="1"/>
</dbReference>
<dbReference type="eggNOG" id="COG0676">
    <property type="taxonomic scope" value="Bacteria"/>
</dbReference>
<dbReference type="EMBL" id="AAOA02000003">
    <property type="protein sequence ID" value="EAQ96826.1"/>
    <property type="molecule type" value="Genomic_DNA"/>
</dbReference>
<reference evidence="6 7" key="2">
    <citation type="journal article" date="2009" name="PLoS ONE">
        <title>The photosynthetic apparatus and its regulation in the aerobic gammaproteobacterium Congregibacter litoralis gen. nov., sp. nov.</title>
        <authorList>
            <person name="Spring S."/>
            <person name="Lunsdorf H."/>
            <person name="Fuchs B.M."/>
            <person name="Tindall B.J."/>
        </authorList>
    </citation>
    <scope>NUCLEOTIDE SEQUENCE [LARGE SCALE GENOMIC DNA]</scope>
    <source>
        <strain evidence="6">KT71</strain>
    </source>
</reference>
<evidence type="ECO:0000256" key="3">
    <source>
        <dbReference type="ARBA" id="ARBA00012083"/>
    </source>
</evidence>
<protein>
    <recommendedName>
        <fullName evidence="3">glucose-6-phosphate 1-epimerase</fullName>
        <ecNumber evidence="3">5.1.3.15</ecNumber>
    </recommendedName>
</protein>
<evidence type="ECO:0000313" key="7">
    <source>
        <dbReference type="Proteomes" id="UP000019205"/>
    </source>
</evidence>
<dbReference type="InterPro" id="IPR011013">
    <property type="entry name" value="Gal_mutarotase_sf_dom"/>
</dbReference>
<dbReference type="Pfam" id="PF01263">
    <property type="entry name" value="Aldose_epim"/>
    <property type="match status" value="1"/>
</dbReference>
<dbReference type="InterPro" id="IPR025532">
    <property type="entry name" value="G6P_1-epimerase"/>
</dbReference>
<comment type="caution">
    <text evidence="6">The sequence shown here is derived from an EMBL/GenBank/DDBJ whole genome shotgun (WGS) entry which is preliminary data.</text>
</comment>
<reference evidence="6 7" key="1">
    <citation type="journal article" date="2007" name="Proc. Natl. Acad. Sci. U.S.A.">
        <title>Characterization of a marine gammaproteobacterium capable of aerobic anoxygenic photosynthesis.</title>
        <authorList>
            <person name="Fuchs B.M."/>
            <person name="Spring S."/>
            <person name="Teeling H."/>
            <person name="Quast C."/>
            <person name="Wulf J."/>
            <person name="Schattenhofer M."/>
            <person name="Yan S."/>
            <person name="Ferriera S."/>
            <person name="Johnson J."/>
            <person name="Glockner F.O."/>
            <person name="Amann R."/>
        </authorList>
    </citation>
    <scope>NUCLEOTIDE SEQUENCE [LARGE SCALE GENOMIC DNA]</scope>
    <source>
        <strain evidence="6">KT71</strain>
    </source>
</reference>
<evidence type="ECO:0000256" key="1">
    <source>
        <dbReference type="ARBA" id="ARBA00001096"/>
    </source>
</evidence>
<dbReference type="InterPro" id="IPR014718">
    <property type="entry name" value="GH-type_carb-bd"/>
</dbReference>
<proteinExistence type="inferred from homology"/>
<name>A4AAV4_9GAMM</name>
<dbReference type="AlphaFoldDB" id="A4AAV4"/>
<dbReference type="PANTHER" id="PTHR11122">
    <property type="entry name" value="APOSPORY-ASSOCIATED PROTEIN C-RELATED"/>
    <property type="match status" value="1"/>
</dbReference>
<dbReference type="Proteomes" id="UP000019205">
    <property type="component" value="Chromosome"/>
</dbReference>
<gene>
    <name evidence="6" type="ORF">KT71_11014</name>
</gene>
<dbReference type="SUPFAM" id="SSF74650">
    <property type="entry name" value="Galactose mutarotase-like"/>
    <property type="match status" value="1"/>
</dbReference>
<dbReference type="CDD" id="cd09020">
    <property type="entry name" value="D-hex-6-P-epi_like"/>
    <property type="match status" value="1"/>
</dbReference>
<dbReference type="GO" id="GO:0047938">
    <property type="term" value="F:glucose-6-phosphate 1-epimerase activity"/>
    <property type="evidence" value="ECO:0007669"/>
    <property type="project" value="UniProtKB-EC"/>
</dbReference>
<evidence type="ECO:0000256" key="2">
    <source>
        <dbReference type="ARBA" id="ARBA00005866"/>
    </source>
</evidence>
<dbReference type="RefSeq" id="WP_008294641.1">
    <property type="nucleotide sequence ID" value="NZ_CM002299.1"/>
</dbReference>
<feature type="region of interest" description="Disordered" evidence="5">
    <location>
        <begin position="222"/>
        <end position="252"/>
    </location>
</feature>
<sequence length="264" mass="28939">MNSALLRERFAIPDHVSIQDIAPDYPVLDIRNPHATARIAVHGAQVLSFQPEGEEDLLWVSKTAVFAEGTSVRGGIPICWPWFGRHPKKDMPSHGFARNRFWTLCAVEQQDDGRTVVTLSLEDDAQSRAIWPHAFQLQLQVSVGRSLSLALTMRNKAAETVDLTMALHTYFSTGDIAQTAVRGLEGRVYIDALRDWRRFTQAGDVRGGLFYLGLSQCGQPTEGAALPPRVGAGTEGDGDDGGRAVSSRSRPADLRERAYRLGAG</sequence>
<keyword evidence="7" id="KW-1185">Reference proteome</keyword>
<dbReference type="GO" id="GO:0005975">
    <property type="term" value="P:carbohydrate metabolic process"/>
    <property type="evidence" value="ECO:0007669"/>
    <property type="project" value="InterPro"/>
</dbReference>
<dbReference type="Gene3D" id="2.70.98.10">
    <property type="match status" value="1"/>
</dbReference>